<dbReference type="OrthoDB" id="7585058at2"/>
<dbReference type="InterPro" id="IPR030972">
    <property type="entry name" value="UrcA_uranyl"/>
</dbReference>
<evidence type="ECO:0000313" key="2">
    <source>
        <dbReference type="EMBL" id="PCE43039.1"/>
    </source>
</evidence>
<dbReference type="EMBL" id="NWUF01000005">
    <property type="protein sequence ID" value="PCE43039.1"/>
    <property type="molecule type" value="Genomic_DNA"/>
</dbReference>
<proteinExistence type="predicted"/>
<evidence type="ECO:0000256" key="1">
    <source>
        <dbReference type="SAM" id="SignalP"/>
    </source>
</evidence>
<protein>
    <submittedName>
        <fullName evidence="2">UrcA family protein</fullName>
    </submittedName>
</protein>
<dbReference type="AlphaFoldDB" id="A0A2A4FX64"/>
<keyword evidence="3" id="KW-1185">Reference proteome</keyword>
<organism evidence="2 3">
    <name type="scientific">Rhizorhabdus dicambivorans</name>
    <dbReference type="NCBI Taxonomy" id="1850238"/>
    <lineage>
        <taxon>Bacteria</taxon>
        <taxon>Pseudomonadati</taxon>
        <taxon>Pseudomonadota</taxon>
        <taxon>Alphaproteobacteria</taxon>
        <taxon>Sphingomonadales</taxon>
        <taxon>Sphingomonadaceae</taxon>
        <taxon>Rhizorhabdus</taxon>
    </lineage>
</organism>
<name>A0A2A4FX64_9SPHN</name>
<dbReference type="Proteomes" id="UP000218934">
    <property type="component" value="Unassembled WGS sequence"/>
</dbReference>
<keyword evidence="1" id="KW-0732">Signal</keyword>
<reference evidence="2 3" key="1">
    <citation type="submission" date="2017-09" db="EMBL/GenBank/DDBJ databases">
        <title>The Catabolism of 3,6-Dichlorosalicylic acid is Initiated by the Cytochrome P450 Monooxygenase DsmABC in Rhizorhabdus dicambivorans Ndbn-20.</title>
        <authorList>
            <person name="Na L."/>
        </authorList>
    </citation>
    <scope>NUCLEOTIDE SEQUENCE [LARGE SCALE GENOMIC DNA]</scope>
    <source>
        <strain evidence="2 3">Ndbn-20m</strain>
    </source>
</reference>
<dbReference type="NCBIfam" id="TIGR04433">
    <property type="entry name" value="UrcA_uranyl"/>
    <property type="match status" value="1"/>
</dbReference>
<gene>
    <name evidence="2" type="ORF">COO09_06975</name>
</gene>
<comment type="caution">
    <text evidence="2">The sequence shown here is derived from an EMBL/GenBank/DDBJ whole genome shotgun (WGS) entry which is preliminary data.</text>
</comment>
<dbReference type="RefSeq" id="WP_066962122.1">
    <property type="nucleotide sequence ID" value="NZ_CP023449.1"/>
</dbReference>
<feature type="signal peptide" evidence="1">
    <location>
        <begin position="1"/>
        <end position="24"/>
    </location>
</feature>
<feature type="chain" id="PRO_5012923857" evidence="1">
    <location>
        <begin position="25"/>
        <end position="103"/>
    </location>
</feature>
<evidence type="ECO:0000313" key="3">
    <source>
        <dbReference type="Proteomes" id="UP000218934"/>
    </source>
</evidence>
<dbReference type="KEGG" id="rdi:CMV14_17190"/>
<accession>A0A2A4FX64</accession>
<sequence length="103" mass="10523">MQSFKNTVAASFAVVATFITVAAATPLRAEPVSVPVAYGDLNVASDTGAAKLDARIRKAAYQACGASDLGTSIKVANCRRDAIGAAKAKLAVNKVSDLQLAAR</sequence>